<organism evidence="7">
    <name type="scientific">Cladocopium goreaui</name>
    <dbReference type="NCBI Taxonomy" id="2562237"/>
    <lineage>
        <taxon>Eukaryota</taxon>
        <taxon>Sar</taxon>
        <taxon>Alveolata</taxon>
        <taxon>Dinophyceae</taxon>
        <taxon>Suessiales</taxon>
        <taxon>Symbiodiniaceae</taxon>
        <taxon>Cladocopium</taxon>
    </lineage>
</organism>
<sequence length="97" mass="10639">MAAVPRHQPRTGQFTAMPPSKRFCDMALLSGGEKTVAAMSLLFAIQAYQRPPFLVLDEIDAHLDHSNVLALAKFIDSIGCQQGLPDSERQKGGVWML</sequence>
<keyword evidence="9" id="KW-1185">Reference proteome</keyword>
<evidence type="ECO:0000313" key="9">
    <source>
        <dbReference type="Proteomes" id="UP001152797"/>
    </source>
</evidence>
<name>A0A9P1DNU2_9DINO</name>
<dbReference type="GO" id="GO:0003677">
    <property type="term" value="F:DNA binding"/>
    <property type="evidence" value="ECO:0007669"/>
    <property type="project" value="TreeGrafter"/>
</dbReference>
<dbReference type="GO" id="GO:0008278">
    <property type="term" value="C:cohesin complex"/>
    <property type="evidence" value="ECO:0007669"/>
    <property type="project" value="TreeGrafter"/>
</dbReference>
<dbReference type="Gene3D" id="3.40.50.300">
    <property type="entry name" value="P-loop containing nucleotide triphosphate hydrolases"/>
    <property type="match status" value="1"/>
</dbReference>
<comment type="caution">
    <text evidence="7">The sequence shown here is derived from an EMBL/GenBank/DDBJ whole genome shotgun (WGS) entry which is preliminary data.</text>
</comment>
<keyword evidence="5" id="KW-0131">Cell cycle</keyword>
<evidence type="ECO:0000256" key="2">
    <source>
        <dbReference type="ARBA" id="ARBA00022618"/>
    </source>
</evidence>
<keyword evidence="3" id="KW-0498">Mitosis</keyword>
<gene>
    <name evidence="7" type="ORF">C1SCF055_LOCUS37457</name>
</gene>
<dbReference type="EMBL" id="CAMXCT010005445">
    <property type="protein sequence ID" value="CAI4012394.1"/>
    <property type="molecule type" value="Genomic_DNA"/>
</dbReference>
<proteinExistence type="predicted"/>
<feature type="domain" description="RecF/RecN/SMC N-terminal" evidence="6">
    <location>
        <begin position="28"/>
        <end position="78"/>
    </location>
</feature>
<dbReference type="GO" id="GO:0007062">
    <property type="term" value="P:sister chromatid cohesion"/>
    <property type="evidence" value="ECO:0007669"/>
    <property type="project" value="TreeGrafter"/>
</dbReference>
<keyword evidence="4" id="KW-0539">Nucleus</keyword>
<evidence type="ECO:0000256" key="1">
    <source>
        <dbReference type="ARBA" id="ARBA00004123"/>
    </source>
</evidence>
<dbReference type="PANTHER" id="PTHR18937:SF12">
    <property type="entry name" value="STRUCTURAL MAINTENANCE OF CHROMOSOMES PROTEIN"/>
    <property type="match status" value="1"/>
</dbReference>
<dbReference type="EMBL" id="CAMXCT020005445">
    <property type="protein sequence ID" value="CAL1165769.1"/>
    <property type="molecule type" value="Genomic_DNA"/>
</dbReference>
<dbReference type="EMBL" id="CAMXCT030005445">
    <property type="protein sequence ID" value="CAL4799706.1"/>
    <property type="molecule type" value="Genomic_DNA"/>
</dbReference>
<dbReference type="Pfam" id="PF02463">
    <property type="entry name" value="SMC_N"/>
    <property type="match status" value="1"/>
</dbReference>
<evidence type="ECO:0000259" key="6">
    <source>
        <dbReference type="Pfam" id="PF02463"/>
    </source>
</evidence>
<dbReference type="InterPro" id="IPR027417">
    <property type="entry name" value="P-loop_NTPase"/>
</dbReference>
<dbReference type="AlphaFoldDB" id="A0A9P1DNU2"/>
<dbReference type="InterPro" id="IPR003395">
    <property type="entry name" value="RecF/RecN/SMC_N"/>
</dbReference>
<dbReference type="Proteomes" id="UP001152797">
    <property type="component" value="Unassembled WGS sequence"/>
</dbReference>
<dbReference type="GO" id="GO:0051301">
    <property type="term" value="P:cell division"/>
    <property type="evidence" value="ECO:0007669"/>
    <property type="project" value="UniProtKB-KW"/>
</dbReference>
<dbReference type="OrthoDB" id="442185at2759"/>
<evidence type="ECO:0000256" key="4">
    <source>
        <dbReference type="ARBA" id="ARBA00023242"/>
    </source>
</evidence>
<evidence type="ECO:0000256" key="3">
    <source>
        <dbReference type="ARBA" id="ARBA00022776"/>
    </source>
</evidence>
<dbReference type="PANTHER" id="PTHR18937">
    <property type="entry name" value="STRUCTURAL MAINTENANCE OF CHROMOSOMES SMC FAMILY MEMBER"/>
    <property type="match status" value="1"/>
</dbReference>
<comment type="subcellular location">
    <subcellularLocation>
        <location evidence="1">Nucleus</location>
    </subcellularLocation>
</comment>
<accession>A0A9P1DNU2</accession>
<reference evidence="8 9" key="2">
    <citation type="submission" date="2024-05" db="EMBL/GenBank/DDBJ databases">
        <authorList>
            <person name="Chen Y."/>
            <person name="Shah S."/>
            <person name="Dougan E. K."/>
            <person name="Thang M."/>
            <person name="Chan C."/>
        </authorList>
    </citation>
    <scope>NUCLEOTIDE SEQUENCE [LARGE SCALE GENOMIC DNA]</scope>
</reference>
<reference evidence="7" key="1">
    <citation type="submission" date="2022-10" db="EMBL/GenBank/DDBJ databases">
        <authorList>
            <person name="Chen Y."/>
            <person name="Dougan E. K."/>
            <person name="Chan C."/>
            <person name="Rhodes N."/>
            <person name="Thang M."/>
        </authorList>
    </citation>
    <scope>NUCLEOTIDE SEQUENCE</scope>
</reference>
<evidence type="ECO:0000313" key="8">
    <source>
        <dbReference type="EMBL" id="CAL4799706.1"/>
    </source>
</evidence>
<dbReference type="SUPFAM" id="SSF52540">
    <property type="entry name" value="P-loop containing nucleoside triphosphate hydrolases"/>
    <property type="match status" value="1"/>
</dbReference>
<evidence type="ECO:0000256" key="5">
    <source>
        <dbReference type="ARBA" id="ARBA00023306"/>
    </source>
</evidence>
<keyword evidence="2" id="KW-0132">Cell division</keyword>
<evidence type="ECO:0000313" key="7">
    <source>
        <dbReference type="EMBL" id="CAI4012394.1"/>
    </source>
</evidence>
<dbReference type="GO" id="GO:0005634">
    <property type="term" value="C:nucleus"/>
    <property type="evidence" value="ECO:0007669"/>
    <property type="project" value="UniProtKB-SubCell"/>
</dbReference>
<protein>
    <submittedName>
        <fullName evidence="8">Structural maintenance of chromosomes protein 1 (SMC protein 1) (SMC-1) (Chromosome segregation protein SMC-1) (Cohesin complex subunit SMC-1) (Protein TITAN8)</fullName>
    </submittedName>
</protein>